<gene>
    <name evidence="3" type="ORF">Acr_06g0010540</name>
</gene>
<dbReference type="InterPro" id="IPR004332">
    <property type="entry name" value="Transposase_MuDR"/>
</dbReference>
<dbReference type="AlphaFoldDB" id="A0A7J0ERJ2"/>
<evidence type="ECO:0000256" key="1">
    <source>
        <dbReference type="SAM" id="MobiDB-lite"/>
    </source>
</evidence>
<proteinExistence type="predicted"/>
<evidence type="ECO:0000313" key="4">
    <source>
        <dbReference type="Proteomes" id="UP000585474"/>
    </source>
</evidence>
<keyword evidence="4" id="KW-1185">Reference proteome</keyword>
<feature type="domain" description="Transposase MuDR plant" evidence="2">
    <location>
        <begin position="101"/>
        <end position="165"/>
    </location>
</feature>
<evidence type="ECO:0000313" key="3">
    <source>
        <dbReference type="EMBL" id="GFY89114.1"/>
    </source>
</evidence>
<evidence type="ECO:0000259" key="2">
    <source>
        <dbReference type="Pfam" id="PF03108"/>
    </source>
</evidence>
<protein>
    <recommendedName>
        <fullName evidence="2">Transposase MuDR plant domain-containing protein</fullName>
    </recommendedName>
</protein>
<reference evidence="3 4" key="1">
    <citation type="submission" date="2019-07" db="EMBL/GenBank/DDBJ databases">
        <title>De Novo Assembly of kiwifruit Actinidia rufa.</title>
        <authorList>
            <person name="Sugita-Konishi S."/>
            <person name="Sato K."/>
            <person name="Mori E."/>
            <person name="Abe Y."/>
            <person name="Kisaki G."/>
            <person name="Hamano K."/>
            <person name="Suezawa K."/>
            <person name="Otani M."/>
            <person name="Fukuda T."/>
            <person name="Manabe T."/>
            <person name="Gomi K."/>
            <person name="Tabuchi M."/>
            <person name="Akimitsu K."/>
            <person name="Kataoka I."/>
        </authorList>
    </citation>
    <scope>NUCLEOTIDE SEQUENCE [LARGE SCALE GENOMIC DNA]</scope>
    <source>
        <strain evidence="4">cv. Fuchu</strain>
    </source>
</reference>
<feature type="region of interest" description="Disordered" evidence="1">
    <location>
        <begin position="254"/>
        <end position="273"/>
    </location>
</feature>
<dbReference type="EMBL" id="BJWL01000006">
    <property type="protein sequence ID" value="GFY89114.1"/>
    <property type="molecule type" value="Genomic_DNA"/>
</dbReference>
<organism evidence="3 4">
    <name type="scientific">Actinidia rufa</name>
    <dbReference type="NCBI Taxonomy" id="165716"/>
    <lineage>
        <taxon>Eukaryota</taxon>
        <taxon>Viridiplantae</taxon>
        <taxon>Streptophyta</taxon>
        <taxon>Embryophyta</taxon>
        <taxon>Tracheophyta</taxon>
        <taxon>Spermatophyta</taxon>
        <taxon>Magnoliopsida</taxon>
        <taxon>eudicotyledons</taxon>
        <taxon>Gunneridae</taxon>
        <taxon>Pentapetalae</taxon>
        <taxon>asterids</taxon>
        <taxon>Ericales</taxon>
        <taxon>Actinidiaceae</taxon>
        <taxon>Actinidia</taxon>
    </lineage>
</organism>
<accession>A0A7J0ERJ2</accession>
<dbReference type="OrthoDB" id="125347at2759"/>
<sequence length="303" mass="33858">MISRSPMTRTSKRMINFQGTSDTTDIFVLMEVVAPDVTNMPTSRSSQTTLSEAGVLVDAPPNDTTNVDAGIGIPTVVPALAPVGSNDEKLTIAAQQWQNNITGIGQRFNSVHEFCEALYKCAIEHQFVFKYETNDSHRATVKCKAEGCAWRIHASRFSTTQSICIKKMNATHACEGDAVTTGYQETRSWVAGIIKEKLKVNPNYKLKDIVNDIKLEYGIQLNYFQAWRGKEVSKEKLHGSYRPEQKDSSQNVVIVTPPTRRPPGWPTTKSFGSQEVVKRQLQCRRCKSAGHTKSSCKEFLSEY</sequence>
<dbReference type="Pfam" id="PF03108">
    <property type="entry name" value="DBD_Tnp_Mut"/>
    <property type="match status" value="1"/>
</dbReference>
<name>A0A7J0ERJ2_9ERIC</name>
<dbReference type="PANTHER" id="PTHR31973">
    <property type="entry name" value="POLYPROTEIN, PUTATIVE-RELATED"/>
    <property type="match status" value="1"/>
</dbReference>
<dbReference type="Proteomes" id="UP000585474">
    <property type="component" value="Unassembled WGS sequence"/>
</dbReference>
<comment type="caution">
    <text evidence="3">The sequence shown here is derived from an EMBL/GenBank/DDBJ whole genome shotgun (WGS) entry which is preliminary data.</text>
</comment>
<dbReference type="PANTHER" id="PTHR31973:SF117">
    <property type="entry name" value="F10A16.15 PROTEIN"/>
    <property type="match status" value="1"/>
</dbReference>